<sequence length="211" mass="24478">MDIRGWRSQQNETYMIQYKPKGAEAHLPASQSYTMFNFNLDYPEPTKRYDSPDICDLKRSVIGKVPCLSYFETQDRPIKTIRARTACGDYDSDEYINTVYLLFTHGIPSEAQHLFDSPDRWPSYCGNANTEGQDHFTIKLNTSPVHSLGDQVKVEFKVQPNWYYNSTQCAKFNTIVFDTENWQEPQQVDMSFGDYGCCTYRITANGGEYNW</sequence>
<proteinExistence type="predicted"/>
<evidence type="ECO:0000313" key="1">
    <source>
        <dbReference type="EMBL" id="CAF0890826.1"/>
    </source>
</evidence>
<name>A0A813YYJ7_9BILA</name>
<protein>
    <submittedName>
        <fullName evidence="1">Uncharacterized protein</fullName>
    </submittedName>
</protein>
<dbReference type="AlphaFoldDB" id="A0A813YYJ7"/>
<dbReference type="Proteomes" id="UP000663864">
    <property type="component" value="Unassembled WGS sequence"/>
</dbReference>
<reference evidence="1" key="1">
    <citation type="submission" date="2021-02" db="EMBL/GenBank/DDBJ databases">
        <authorList>
            <person name="Nowell W R."/>
        </authorList>
    </citation>
    <scope>NUCLEOTIDE SEQUENCE</scope>
</reference>
<comment type="caution">
    <text evidence="1">The sequence shown here is derived from an EMBL/GenBank/DDBJ whole genome shotgun (WGS) entry which is preliminary data.</text>
</comment>
<accession>A0A813YYJ7</accession>
<organism evidence="1 2">
    <name type="scientific">Rotaria sordida</name>
    <dbReference type="NCBI Taxonomy" id="392033"/>
    <lineage>
        <taxon>Eukaryota</taxon>
        <taxon>Metazoa</taxon>
        <taxon>Spiralia</taxon>
        <taxon>Gnathifera</taxon>
        <taxon>Rotifera</taxon>
        <taxon>Eurotatoria</taxon>
        <taxon>Bdelloidea</taxon>
        <taxon>Philodinida</taxon>
        <taxon>Philodinidae</taxon>
        <taxon>Rotaria</taxon>
    </lineage>
</organism>
<dbReference type="EMBL" id="CAJNOT010000201">
    <property type="protein sequence ID" value="CAF0890826.1"/>
    <property type="molecule type" value="Genomic_DNA"/>
</dbReference>
<gene>
    <name evidence="1" type="ORF">ZHD862_LOCUS6872</name>
</gene>
<evidence type="ECO:0000313" key="2">
    <source>
        <dbReference type="Proteomes" id="UP000663864"/>
    </source>
</evidence>